<sequence>MSGNLDEKINLNRRELQALLGINHDAELKAVIESILLQYSAEQETQHFEQLTKIQREVDLLKEEFRHIKETESISEKKNTNLDDKKSRYMKKKNILLIAAGLLTTILGIAALRNKNTTYSASVTPRFL</sequence>
<evidence type="ECO:0000256" key="1">
    <source>
        <dbReference type="SAM" id="Phobius"/>
    </source>
</evidence>
<keyword evidence="1" id="KW-1133">Transmembrane helix</keyword>
<reference evidence="2" key="1">
    <citation type="submission" date="2018-10" db="EMBL/GenBank/DDBJ databases">
        <title>Hidden diversity of soil giant viruses.</title>
        <authorList>
            <person name="Schulz F."/>
            <person name="Alteio L."/>
            <person name="Goudeau D."/>
            <person name="Ryan E.M."/>
            <person name="Malmstrom R.R."/>
            <person name="Blanchard J."/>
            <person name="Woyke T."/>
        </authorList>
    </citation>
    <scope>NUCLEOTIDE SEQUENCE</scope>
    <source>
        <strain evidence="2">HAV1</strain>
    </source>
</reference>
<keyword evidence="1" id="KW-0472">Membrane</keyword>
<name>A0A3G5A6U0_9VIRU</name>
<dbReference type="EMBL" id="MK072283">
    <property type="protein sequence ID" value="AYV81563.1"/>
    <property type="molecule type" value="Genomic_DNA"/>
</dbReference>
<gene>
    <name evidence="2" type="ORF">Harvfovirus41_8</name>
</gene>
<evidence type="ECO:0000313" key="2">
    <source>
        <dbReference type="EMBL" id="AYV81563.1"/>
    </source>
</evidence>
<accession>A0A3G5A6U0</accession>
<protein>
    <submittedName>
        <fullName evidence="2">Uncharacterized protein</fullName>
    </submittedName>
</protein>
<organism evidence="2">
    <name type="scientific">Harvfovirus sp</name>
    <dbReference type="NCBI Taxonomy" id="2487768"/>
    <lineage>
        <taxon>Viruses</taxon>
        <taxon>Varidnaviria</taxon>
        <taxon>Bamfordvirae</taxon>
        <taxon>Nucleocytoviricota</taxon>
        <taxon>Megaviricetes</taxon>
        <taxon>Imitervirales</taxon>
        <taxon>Mimiviridae</taxon>
        <taxon>Klosneuvirinae</taxon>
    </lineage>
</organism>
<proteinExistence type="predicted"/>
<feature type="transmembrane region" description="Helical" evidence="1">
    <location>
        <begin position="95"/>
        <end position="112"/>
    </location>
</feature>
<keyword evidence="1" id="KW-0812">Transmembrane</keyword>